<dbReference type="EMBL" id="KN838692">
    <property type="protein sequence ID" value="KIJ97461.1"/>
    <property type="molecule type" value="Genomic_DNA"/>
</dbReference>
<dbReference type="Pfam" id="PF14200">
    <property type="entry name" value="RicinB_lectin_2"/>
    <property type="match status" value="1"/>
</dbReference>
<gene>
    <name evidence="3" type="ORF">K443DRAFT_242254</name>
</gene>
<feature type="region of interest" description="Disordered" evidence="1">
    <location>
        <begin position="159"/>
        <end position="181"/>
    </location>
</feature>
<name>A0A0C9XIR9_9AGAR</name>
<dbReference type="AlphaFoldDB" id="A0A0C9XIR9"/>
<dbReference type="STRING" id="1095629.A0A0C9XIR9"/>
<protein>
    <submittedName>
        <fullName evidence="3">Carbohydrate-binding module family 13 protein</fullName>
    </submittedName>
</protein>
<sequence length="223" mass="23848">MLGLSDPTNPPMEQIRDLAPGIYKIENASIPDCVIDLSGVDNKTIIGFSAHGWENQQWEISPLGAGYSIRSVHTGNYVTIESGLANGTTVVANPYPVSWVFDASDCKEDVWKIGWPNNALLFAMDKSGSRHILLQSDDSLSGSCDSLWRLVKLGPIASDSPHQSSVRNPTPQELIIDPPASTTTADTIIDAEGLKLGGNGELAITTTTTTVTTTVTKVKRVAV</sequence>
<evidence type="ECO:0000313" key="4">
    <source>
        <dbReference type="Proteomes" id="UP000054477"/>
    </source>
</evidence>
<feature type="compositionally biased region" description="Polar residues" evidence="1">
    <location>
        <begin position="160"/>
        <end position="171"/>
    </location>
</feature>
<dbReference type="Gene3D" id="2.80.10.50">
    <property type="match status" value="1"/>
</dbReference>
<evidence type="ECO:0000313" key="3">
    <source>
        <dbReference type="EMBL" id="KIJ97461.1"/>
    </source>
</evidence>
<reference evidence="4" key="2">
    <citation type="submission" date="2015-01" db="EMBL/GenBank/DDBJ databases">
        <title>Evolutionary Origins and Diversification of the Mycorrhizal Mutualists.</title>
        <authorList>
            <consortium name="DOE Joint Genome Institute"/>
            <consortium name="Mycorrhizal Genomics Consortium"/>
            <person name="Kohler A."/>
            <person name="Kuo A."/>
            <person name="Nagy L.G."/>
            <person name="Floudas D."/>
            <person name="Copeland A."/>
            <person name="Barry K.W."/>
            <person name="Cichocki N."/>
            <person name="Veneault-Fourrey C."/>
            <person name="LaButti K."/>
            <person name="Lindquist E.A."/>
            <person name="Lipzen A."/>
            <person name="Lundell T."/>
            <person name="Morin E."/>
            <person name="Murat C."/>
            <person name="Riley R."/>
            <person name="Ohm R."/>
            <person name="Sun H."/>
            <person name="Tunlid A."/>
            <person name="Henrissat B."/>
            <person name="Grigoriev I.V."/>
            <person name="Hibbett D.S."/>
            <person name="Martin F."/>
        </authorList>
    </citation>
    <scope>NUCLEOTIDE SEQUENCE [LARGE SCALE GENOMIC DNA]</scope>
    <source>
        <strain evidence="4">LaAM-08-1</strain>
    </source>
</reference>
<evidence type="ECO:0000256" key="1">
    <source>
        <dbReference type="SAM" id="MobiDB-lite"/>
    </source>
</evidence>
<dbReference type="HOGENOM" id="CLU_087343_0_0_1"/>
<keyword evidence="4" id="KW-1185">Reference proteome</keyword>
<proteinExistence type="predicted"/>
<dbReference type="CDD" id="cd23422">
    <property type="entry name" value="beta-trefoil_Ricin_MPL_CNL"/>
    <property type="match status" value="1"/>
</dbReference>
<dbReference type="OrthoDB" id="3228793at2759"/>
<accession>A0A0C9XIR9</accession>
<dbReference type="InterPro" id="IPR035992">
    <property type="entry name" value="Ricin_B-like_lectins"/>
</dbReference>
<dbReference type="InterPro" id="IPR000772">
    <property type="entry name" value="Ricin_B_lectin"/>
</dbReference>
<organism evidence="3 4">
    <name type="scientific">Laccaria amethystina LaAM-08-1</name>
    <dbReference type="NCBI Taxonomy" id="1095629"/>
    <lineage>
        <taxon>Eukaryota</taxon>
        <taxon>Fungi</taxon>
        <taxon>Dikarya</taxon>
        <taxon>Basidiomycota</taxon>
        <taxon>Agaricomycotina</taxon>
        <taxon>Agaricomycetes</taxon>
        <taxon>Agaricomycetidae</taxon>
        <taxon>Agaricales</taxon>
        <taxon>Agaricineae</taxon>
        <taxon>Hydnangiaceae</taxon>
        <taxon>Laccaria</taxon>
    </lineage>
</organism>
<evidence type="ECO:0000259" key="2">
    <source>
        <dbReference type="Pfam" id="PF14200"/>
    </source>
</evidence>
<feature type="domain" description="Ricin B lectin" evidence="2">
    <location>
        <begin position="20"/>
        <end position="91"/>
    </location>
</feature>
<dbReference type="Proteomes" id="UP000054477">
    <property type="component" value="Unassembled WGS sequence"/>
</dbReference>
<reference evidence="3 4" key="1">
    <citation type="submission" date="2014-04" db="EMBL/GenBank/DDBJ databases">
        <authorList>
            <consortium name="DOE Joint Genome Institute"/>
            <person name="Kuo A."/>
            <person name="Kohler A."/>
            <person name="Nagy L.G."/>
            <person name="Floudas D."/>
            <person name="Copeland A."/>
            <person name="Barry K.W."/>
            <person name="Cichocki N."/>
            <person name="Veneault-Fourrey C."/>
            <person name="LaButti K."/>
            <person name="Lindquist E.A."/>
            <person name="Lipzen A."/>
            <person name="Lundell T."/>
            <person name="Morin E."/>
            <person name="Murat C."/>
            <person name="Sun H."/>
            <person name="Tunlid A."/>
            <person name="Henrissat B."/>
            <person name="Grigoriev I.V."/>
            <person name="Hibbett D.S."/>
            <person name="Martin F."/>
            <person name="Nordberg H.P."/>
            <person name="Cantor M.N."/>
            <person name="Hua S.X."/>
        </authorList>
    </citation>
    <scope>NUCLEOTIDE SEQUENCE [LARGE SCALE GENOMIC DNA]</scope>
    <source>
        <strain evidence="3 4">LaAM-08-1</strain>
    </source>
</reference>
<dbReference type="SUPFAM" id="SSF50370">
    <property type="entry name" value="Ricin B-like lectins"/>
    <property type="match status" value="1"/>
</dbReference>